<dbReference type="CDD" id="cd04301">
    <property type="entry name" value="NAT_SF"/>
    <property type="match status" value="1"/>
</dbReference>
<protein>
    <submittedName>
        <fullName evidence="2">Acetyltransferase</fullName>
    </submittedName>
</protein>
<proteinExistence type="predicted"/>
<sequence length="166" mass="19105">MRKAGIKDIKKIDKIIDKAKKSLKKDGIDQWQIESMNEKFLLGQIETGKAYVFGNEGEILAYCFLSDEKEEAYKVREGDFEGKNPLTIHTFAVDTAVTQRGIATKFFIAIIRHAEKNSFDALRIDTHEDNFKMRGLINKLGFRKIGQIFIDEEGAKKPRICYERLL</sequence>
<dbReference type="SUPFAM" id="SSF55729">
    <property type="entry name" value="Acyl-CoA N-acyltransferases (Nat)"/>
    <property type="match status" value="1"/>
</dbReference>
<dbReference type="RefSeq" id="WP_037326971.1">
    <property type="nucleotide sequence ID" value="NZ_JRMW01000026.1"/>
</dbReference>
<dbReference type="InterPro" id="IPR000182">
    <property type="entry name" value="GNAT_dom"/>
</dbReference>
<dbReference type="InterPro" id="IPR016181">
    <property type="entry name" value="Acyl_CoA_acyltransferase"/>
</dbReference>
<evidence type="ECO:0000313" key="2">
    <source>
        <dbReference type="EMBL" id="KGF04643.1"/>
    </source>
</evidence>
<dbReference type="AlphaFoldDB" id="A0A095X479"/>
<name>A0A095X479_9FIRM</name>
<dbReference type="OrthoDB" id="9796381at2"/>
<dbReference type="GO" id="GO:0016747">
    <property type="term" value="F:acyltransferase activity, transferring groups other than amino-acyl groups"/>
    <property type="evidence" value="ECO:0007669"/>
    <property type="project" value="InterPro"/>
</dbReference>
<dbReference type="Pfam" id="PF00583">
    <property type="entry name" value="Acetyltransf_1"/>
    <property type="match status" value="1"/>
</dbReference>
<dbReference type="eggNOG" id="COG0456">
    <property type="taxonomic scope" value="Bacteria"/>
</dbReference>
<feature type="domain" description="N-acetyltransferase" evidence="1">
    <location>
        <begin position="1"/>
        <end position="166"/>
    </location>
</feature>
<comment type="caution">
    <text evidence="2">The sequence shown here is derived from an EMBL/GenBank/DDBJ whole genome shotgun (WGS) entry which is preliminary data.</text>
</comment>
<accession>A0A095X479</accession>
<dbReference type="EMBL" id="JRMW01000026">
    <property type="protein sequence ID" value="KGF04643.1"/>
    <property type="molecule type" value="Genomic_DNA"/>
</dbReference>
<gene>
    <name evidence="2" type="ORF">HMPREF1630_03170</name>
</gene>
<reference evidence="2 3" key="1">
    <citation type="submission" date="2014-07" db="EMBL/GenBank/DDBJ databases">
        <authorList>
            <person name="McCorrison J."/>
            <person name="Sanka R."/>
            <person name="Torralba M."/>
            <person name="Gillis M."/>
            <person name="Haft D.H."/>
            <person name="Methe B."/>
            <person name="Sutton G."/>
            <person name="Nelson K.E."/>
        </authorList>
    </citation>
    <scope>NUCLEOTIDE SEQUENCE [LARGE SCALE GENOMIC DNA]</scope>
    <source>
        <strain evidence="2 3">S7-1-13</strain>
    </source>
</reference>
<dbReference type="Proteomes" id="UP000029579">
    <property type="component" value="Unassembled WGS sequence"/>
</dbReference>
<dbReference type="Gene3D" id="3.40.630.30">
    <property type="match status" value="1"/>
</dbReference>
<dbReference type="PROSITE" id="PS51186">
    <property type="entry name" value="GNAT"/>
    <property type="match status" value="1"/>
</dbReference>
<keyword evidence="2" id="KW-0808">Transferase</keyword>
<organism evidence="2 3">
    <name type="scientific">Anaerococcus lactolyticus S7-1-13</name>
    <dbReference type="NCBI Taxonomy" id="1284686"/>
    <lineage>
        <taxon>Bacteria</taxon>
        <taxon>Bacillati</taxon>
        <taxon>Bacillota</taxon>
        <taxon>Tissierellia</taxon>
        <taxon>Tissierellales</taxon>
        <taxon>Peptoniphilaceae</taxon>
        <taxon>Anaerococcus</taxon>
    </lineage>
</organism>
<evidence type="ECO:0000313" key="3">
    <source>
        <dbReference type="Proteomes" id="UP000029579"/>
    </source>
</evidence>
<evidence type="ECO:0000259" key="1">
    <source>
        <dbReference type="PROSITE" id="PS51186"/>
    </source>
</evidence>